<dbReference type="Pfam" id="PF00149">
    <property type="entry name" value="Metallophos"/>
    <property type="match status" value="1"/>
</dbReference>
<sequence>MASRKTYFISDLHLTEDRPDITNAFKLFLETHMTNDVDALYILGDFFEVWIGDDGHTTLTDEVASLLKSVSDKGISVFFIHGNRDFLLGDKYANQAGMTLLPEQKVIDLYGTPTVILHGDEMCTQDVAYQKFRKKSRGWWWPKLMLAMPLSYRRKVAKQARQKSIESQKGKPLDILDVTADAVLDMFAKHNVKHMIHGHTHRPNVHTIEKDGDTLTRTVLGDWYSQSSYLVVTENDQTLHQGKPFTG</sequence>
<keyword evidence="13" id="KW-1185">Reference proteome</keyword>
<dbReference type="GO" id="GO:0008758">
    <property type="term" value="F:UDP-2,3-diacylglucosamine hydrolase activity"/>
    <property type="evidence" value="ECO:0007669"/>
    <property type="project" value="UniProtKB-UniRule"/>
</dbReference>
<evidence type="ECO:0000259" key="11">
    <source>
        <dbReference type="Pfam" id="PF00149"/>
    </source>
</evidence>
<dbReference type="HAMAP" id="MF_00575">
    <property type="entry name" value="LpxH"/>
    <property type="match status" value="1"/>
</dbReference>
<proteinExistence type="inferred from homology"/>
<evidence type="ECO:0000256" key="6">
    <source>
        <dbReference type="ARBA" id="ARBA00022801"/>
    </source>
</evidence>
<evidence type="ECO:0000313" key="13">
    <source>
        <dbReference type="Proteomes" id="UP000061457"/>
    </source>
</evidence>
<feature type="binding site" evidence="10">
    <location>
        <position position="201"/>
    </location>
    <ligand>
        <name>Mn(2+)</name>
        <dbReference type="ChEBI" id="CHEBI:29035"/>
        <label>1</label>
    </ligand>
</feature>
<keyword evidence="6 10" id="KW-0378">Hydrolase</keyword>
<evidence type="ECO:0000256" key="3">
    <source>
        <dbReference type="ARBA" id="ARBA00022519"/>
    </source>
</evidence>
<feature type="binding site" evidence="10">
    <location>
        <position position="171"/>
    </location>
    <ligand>
        <name>substrate</name>
    </ligand>
</feature>
<dbReference type="InterPro" id="IPR029052">
    <property type="entry name" value="Metallo-depent_PP-like"/>
</dbReference>
<comment type="pathway">
    <text evidence="10">Glycolipid biosynthesis; lipid IV(A) biosynthesis; lipid IV(A) from (3R)-3-hydroxytetradecanoyl-[acyl-carrier-protein] and UDP-N-acetyl-alpha-D-glucosamine: step 4/6.</text>
</comment>
<comment type="similarity">
    <text evidence="10">Belongs to the LpxH family.</text>
</comment>
<dbReference type="AlphaFoldDB" id="A0A0S2K247"/>
<dbReference type="UniPathway" id="UPA00359">
    <property type="reaction ID" value="UER00480"/>
</dbReference>
<organism evidence="12 13">
    <name type="scientific">Pseudoalteromonas phenolica</name>
    <dbReference type="NCBI Taxonomy" id="161398"/>
    <lineage>
        <taxon>Bacteria</taxon>
        <taxon>Pseudomonadati</taxon>
        <taxon>Pseudomonadota</taxon>
        <taxon>Gammaproteobacteria</taxon>
        <taxon>Alteromonadales</taxon>
        <taxon>Pseudoalteromonadaceae</taxon>
        <taxon>Pseudoalteromonas</taxon>
    </lineage>
</organism>
<dbReference type="NCBIfam" id="TIGR01854">
    <property type="entry name" value="lipid_A_lpxH"/>
    <property type="match status" value="1"/>
</dbReference>
<keyword evidence="8 10" id="KW-0472">Membrane</keyword>
<feature type="binding site" evidence="10">
    <location>
        <position position="168"/>
    </location>
    <ligand>
        <name>substrate</name>
    </ligand>
</feature>
<keyword evidence="5 10" id="KW-0479">Metal-binding</keyword>
<comment type="function">
    <text evidence="10">Hydrolyzes the pyrophosphate bond of UDP-2,3-diacylglucosamine to yield 2,3-diacylglucosamine 1-phosphate (lipid X) and UMP by catalyzing the attack of water at the alpha-P atom. Involved in the biosynthesis of lipid A, a phosphorylated glycolipid that anchors the lipopolysaccharide to the outer membrane of the cell.</text>
</comment>
<dbReference type="KEGG" id="pphe:PP2015_2072"/>
<evidence type="ECO:0000256" key="9">
    <source>
        <dbReference type="ARBA" id="ARBA00023211"/>
    </source>
</evidence>
<reference evidence="12 13" key="1">
    <citation type="submission" date="2015-11" db="EMBL/GenBank/DDBJ databases">
        <authorList>
            <person name="Zhang Y."/>
            <person name="Guo Z."/>
        </authorList>
    </citation>
    <scope>NUCLEOTIDE SEQUENCE [LARGE SCALE GENOMIC DNA]</scope>
    <source>
        <strain evidence="12 13">KCTC 12086</strain>
    </source>
</reference>
<evidence type="ECO:0000256" key="8">
    <source>
        <dbReference type="ARBA" id="ARBA00023136"/>
    </source>
</evidence>
<keyword evidence="1 10" id="KW-1003">Cell membrane</keyword>
<dbReference type="GO" id="GO:0019897">
    <property type="term" value="C:extrinsic component of plasma membrane"/>
    <property type="evidence" value="ECO:0007669"/>
    <property type="project" value="UniProtKB-UniRule"/>
</dbReference>
<protein>
    <recommendedName>
        <fullName evidence="10">UDP-2,3-diacylglucosamine hydrolase</fullName>
        <ecNumber evidence="10">3.6.1.54</ecNumber>
    </recommendedName>
    <alternativeName>
        <fullName evidence="10">UDP-2,3-diacylglucosamine diphosphatase</fullName>
    </alternativeName>
</protein>
<feature type="binding site" evidence="10">
    <location>
        <position position="83"/>
    </location>
    <ligand>
        <name>Mn(2+)</name>
        <dbReference type="ChEBI" id="CHEBI:29035"/>
        <label>2</label>
    </ligand>
</feature>
<keyword evidence="7 10" id="KW-0443">Lipid metabolism</keyword>
<feature type="binding site" evidence="10">
    <location>
        <position position="118"/>
    </location>
    <ligand>
        <name>Mn(2+)</name>
        <dbReference type="ChEBI" id="CHEBI:29035"/>
        <label>2</label>
    </ligand>
</feature>
<dbReference type="Proteomes" id="UP000061457">
    <property type="component" value="Chromosome I"/>
</dbReference>
<evidence type="ECO:0000256" key="4">
    <source>
        <dbReference type="ARBA" id="ARBA00022556"/>
    </source>
</evidence>
<dbReference type="PATRIC" id="fig|161398.10.peg.2107"/>
<dbReference type="Gene3D" id="3.60.21.10">
    <property type="match status" value="1"/>
</dbReference>
<feature type="binding site" evidence="10">
    <location>
        <position position="45"/>
    </location>
    <ligand>
        <name>Mn(2+)</name>
        <dbReference type="ChEBI" id="CHEBI:29035"/>
        <label>1</label>
    </ligand>
</feature>
<dbReference type="GO" id="GO:0005737">
    <property type="term" value="C:cytoplasm"/>
    <property type="evidence" value="ECO:0007669"/>
    <property type="project" value="InterPro"/>
</dbReference>
<dbReference type="SUPFAM" id="SSF56300">
    <property type="entry name" value="Metallo-dependent phosphatases"/>
    <property type="match status" value="1"/>
</dbReference>
<accession>A0A0S2K247</accession>
<comment type="subcellular location">
    <subcellularLocation>
        <location evidence="10">Cell inner membrane</location>
        <topology evidence="10">Peripheral membrane protein</topology>
        <orientation evidence="10">Cytoplasmic side</orientation>
    </subcellularLocation>
</comment>
<dbReference type="InterPro" id="IPR010138">
    <property type="entry name" value="UDP-diacylglucosamine_Hdrlase"/>
</dbReference>
<evidence type="ECO:0000256" key="5">
    <source>
        <dbReference type="ARBA" id="ARBA00022723"/>
    </source>
</evidence>
<feature type="binding site" evidence="10">
    <location>
        <position position="164"/>
    </location>
    <ligand>
        <name>substrate</name>
    </ligand>
</feature>
<keyword evidence="2 10" id="KW-0444">Lipid biosynthesis</keyword>
<comment type="cofactor">
    <cofactor evidence="10">
        <name>Mn(2+)</name>
        <dbReference type="ChEBI" id="CHEBI:29035"/>
    </cofactor>
    <text evidence="10">Binds 2 Mn(2+) ions per subunit in a binuclear metal center.</text>
</comment>
<keyword evidence="9 10" id="KW-0464">Manganese</keyword>
<dbReference type="GO" id="GO:0009245">
    <property type="term" value="P:lipid A biosynthetic process"/>
    <property type="evidence" value="ECO:0007669"/>
    <property type="project" value="UniProtKB-UniRule"/>
</dbReference>
<dbReference type="InterPro" id="IPR043461">
    <property type="entry name" value="LpxH-like"/>
</dbReference>
<dbReference type="EC" id="3.6.1.54" evidence="10"/>
<dbReference type="PANTHER" id="PTHR34990">
    <property type="entry name" value="UDP-2,3-DIACYLGLUCOSAMINE HYDROLASE-RELATED"/>
    <property type="match status" value="1"/>
</dbReference>
<dbReference type="CDD" id="cd07398">
    <property type="entry name" value="MPP_YbbF-LpxH"/>
    <property type="match status" value="1"/>
</dbReference>
<evidence type="ECO:0000256" key="7">
    <source>
        <dbReference type="ARBA" id="ARBA00023098"/>
    </source>
</evidence>
<evidence type="ECO:0000256" key="2">
    <source>
        <dbReference type="ARBA" id="ARBA00022516"/>
    </source>
</evidence>
<feature type="binding site" evidence="10">
    <location>
        <begin position="83"/>
        <end position="84"/>
    </location>
    <ligand>
        <name>substrate</name>
    </ligand>
</feature>
<evidence type="ECO:0000313" key="12">
    <source>
        <dbReference type="EMBL" id="ALO42570.1"/>
    </source>
</evidence>
<feature type="binding site" evidence="10">
    <location>
        <position position="45"/>
    </location>
    <ligand>
        <name>Mn(2+)</name>
        <dbReference type="ChEBI" id="CHEBI:29035"/>
        <label>2</label>
    </ligand>
</feature>
<dbReference type="InterPro" id="IPR004843">
    <property type="entry name" value="Calcineurin-like_PHP"/>
</dbReference>
<dbReference type="STRING" id="161398.PP2015_2072"/>
<comment type="catalytic activity">
    <reaction evidence="10">
        <text>UDP-2-N,3-O-bis[(3R)-3-hydroxytetradecanoyl]-alpha-D-glucosamine + H2O = 2-N,3-O-bis[(3R)-3-hydroxytetradecanoyl]-alpha-D-glucosaminyl 1-phosphate + UMP + 2 H(+)</text>
        <dbReference type="Rhea" id="RHEA:25213"/>
        <dbReference type="ChEBI" id="CHEBI:15377"/>
        <dbReference type="ChEBI" id="CHEBI:15378"/>
        <dbReference type="ChEBI" id="CHEBI:57865"/>
        <dbReference type="ChEBI" id="CHEBI:57957"/>
        <dbReference type="ChEBI" id="CHEBI:78847"/>
        <dbReference type="EC" id="3.6.1.54"/>
    </reaction>
</comment>
<evidence type="ECO:0000256" key="1">
    <source>
        <dbReference type="ARBA" id="ARBA00022475"/>
    </source>
</evidence>
<gene>
    <name evidence="10" type="primary">lpxH</name>
    <name evidence="12" type="ORF">PP2015_2072</name>
</gene>
<dbReference type="RefSeq" id="WP_058030229.1">
    <property type="nucleotide sequence ID" value="NZ_CP013187.1"/>
</dbReference>
<dbReference type="EMBL" id="CP013187">
    <property type="protein sequence ID" value="ALO42570.1"/>
    <property type="molecule type" value="Genomic_DNA"/>
</dbReference>
<dbReference type="OrthoDB" id="5605062at2"/>
<feature type="binding site" evidence="10">
    <location>
        <position position="199"/>
    </location>
    <ligand>
        <name>Mn(2+)</name>
        <dbReference type="ChEBI" id="CHEBI:29035"/>
        <label>2</label>
    </ligand>
</feature>
<name>A0A0S2K247_9GAMM</name>
<dbReference type="NCBIfam" id="NF003743">
    <property type="entry name" value="PRK05340.1"/>
    <property type="match status" value="1"/>
</dbReference>
<feature type="binding site" evidence="10">
    <location>
        <position position="13"/>
    </location>
    <ligand>
        <name>Mn(2+)</name>
        <dbReference type="ChEBI" id="CHEBI:29035"/>
        <label>1</label>
    </ligand>
</feature>
<feature type="binding site" evidence="10">
    <location>
        <position position="199"/>
    </location>
    <ligand>
        <name>substrate</name>
    </ligand>
</feature>
<feature type="domain" description="Calcineurin-like phosphoesterase" evidence="11">
    <location>
        <begin position="5"/>
        <end position="203"/>
    </location>
</feature>
<dbReference type="PANTHER" id="PTHR34990:SF1">
    <property type="entry name" value="UDP-2,3-DIACYLGLUCOSAMINE HYDROLASE"/>
    <property type="match status" value="1"/>
</dbReference>
<keyword evidence="4 10" id="KW-0441">Lipid A biosynthesis</keyword>
<feature type="binding site" evidence="10">
    <location>
        <position position="11"/>
    </location>
    <ligand>
        <name>Mn(2+)</name>
        <dbReference type="ChEBI" id="CHEBI:29035"/>
        <label>1</label>
    </ligand>
</feature>
<evidence type="ECO:0000256" key="10">
    <source>
        <dbReference type="HAMAP-Rule" id="MF_00575"/>
    </source>
</evidence>
<dbReference type="GO" id="GO:0030145">
    <property type="term" value="F:manganese ion binding"/>
    <property type="evidence" value="ECO:0007669"/>
    <property type="project" value="UniProtKB-UniRule"/>
</dbReference>
<keyword evidence="3 10" id="KW-0997">Cell inner membrane</keyword>
<feature type="binding site" evidence="10">
    <location>
        <position position="126"/>
    </location>
    <ligand>
        <name>substrate</name>
    </ligand>
</feature>